<keyword evidence="7" id="KW-1185">Reference proteome</keyword>
<dbReference type="InterPro" id="IPR001789">
    <property type="entry name" value="Sig_transdc_resp-reg_receiver"/>
</dbReference>
<keyword evidence="1 3" id="KW-0238">DNA-binding</keyword>
<dbReference type="GO" id="GO:0000976">
    <property type="term" value="F:transcription cis-regulatory region binding"/>
    <property type="evidence" value="ECO:0007669"/>
    <property type="project" value="TreeGrafter"/>
</dbReference>
<dbReference type="Gene3D" id="6.10.250.690">
    <property type="match status" value="1"/>
</dbReference>
<dbReference type="PROSITE" id="PS50110">
    <property type="entry name" value="RESPONSE_REGULATORY"/>
    <property type="match status" value="1"/>
</dbReference>
<evidence type="ECO:0000259" key="4">
    <source>
        <dbReference type="PROSITE" id="PS50110"/>
    </source>
</evidence>
<dbReference type="SMART" id="SM00862">
    <property type="entry name" value="Trans_reg_C"/>
    <property type="match status" value="1"/>
</dbReference>
<dbReference type="Gene3D" id="3.40.50.2300">
    <property type="match status" value="1"/>
</dbReference>
<organism evidence="6 7">
    <name type="scientific">Terriglobus albidus</name>
    <dbReference type="NCBI Taxonomy" id="1592106"/>
    <lineage>
        <taxon>Bacteria</taxon>
        <taxon>Pseudomonadati</taxon>
        <taxon>Acidobacteriota</taxon>
        <taxon>Terriglobia</taxon>
        <taxon>Terriglobales</taxon>
        <taxon>Acidobacteriaceae</taxon>
        <taxon>Terriglobus</taxon>
    </lineage>
</organism>
<evidence type="ECO:0000313" key="7">
    <source>
        <dbReference type="Proteomes" id="UP000321820"/>
    </source>
</evidence>
<dbReference type="KEGG" id="talb:FTW19_11030"/>
<dbReference type="GO" id="GO:0032993">
    <property type="term" value="C:protein-DNA complex"/>
    <property type="evidence" value="ECO:0007669"/>
    <property type="project" value="TreeGrafter"/>
</dbReference>
<dbReference type="GO" id="GO:0006355">
    <property type="term" value="P:regulation of DNA-templated transcription"/>
    <property type="evidence" value="ECO:0007669"/>
    <property type="project" value="InterPro"/>
</dbReference>
<dbReference type="Gene3D" id="1.10.10.10">
    <property type="entry name" value="Winged helix-like DNA-binding domain superfamily/Winged helix DNA-binding domain"/>
    <property type="match status" value="1"/>
</dbReference>
<dbReference type="InterPro" id="IPR011006">
    <property type="entry name" value="CheY-like_superfamily"/>
</dbReference>
<keyword evidence="2" id="KW-0597">Phosphoprotein</keyword>
<dbReference type="SUPFAM" id="SSF52172">
    <property type="entry name" value="CheY-like"/>
    <property type="match status" value="1"/>
</dbReference>
<evidence type="ECO:0000259" key="5">
    <source>
        <dbReference type="PROSITE" id="PS51755"/>
    </source>
</evidence>
<dbReference type="PANTHER" id="PTHR48111:SF50">
    <property type="entry name" value="KDP OPERON TRANSCRIPTIONAL REGULATORY PROTEIN KDPE"/>
    <property type="match status" value="1"/>
</dbReference>
<dbReference type="OrthoDB" id="9790454at2"/>
<reference evidence="6 7" key="1">
    <citation type="submission" date="2019-08" db="EMBL/GenBank/DDBJ databases">
        <title>Complete genome sequence of Terriglobus albidus strain ORNL.</title>
        <authorList>
            <person name="Podar M."/>
        </authorList>
    </citation>
    <scope>NUCLEOTIDE SEQUENCE [LARGE SCALE GENOMIC DNA]</scope>
    <source>
        <strain evidence="6 7">ORNL</strain>
    </source>
</reference>
<protein>
    <submittedName>
        <fullName evidence="6">Response regulator transcription factor</fullName>
    </submittedName>
</protein>
<dbReference type="InterPro" id="IPR036388">
    <property type="entry name" value="WH-like_DNA-bd_sf"/>
</dbReference>
<feature type="domain" description="OmpR/PhoB-type" evidence="5">
    <location>
        <begin position="128"/>
        <end position="225"/>
    </location>
</feature>
<dbReference type="AlphaFoldDB" id="A0A5B9EBD4"/>
<dbReference type="Pfam" id="PF00486">
    <property type="entry name" value="Trans_reg_C"/>
    <property type="match status" value="1"/>
</dbReference>
<dbReference type="InterPro" id="IPR039420">
    <property type="entry name" value="WalR-like"/>
</dbReference>
<dbReference type="GO" id="GO:0005829">
    <property type="term" value="C:cytosol"/>
    <property type="evidence" value="ECO:0007669"/>
    <property type="project" value="TreeGrafter"/>
</dbReference>
<evidence type="ECO:0000256" key="1">
    <source>
        <dbReference type="ARBA" id="ARBA00023125"/>
    </source>
</evidence>
<dbReference type="PANTHER" id="PTHR48111">
    <property type="entry name" value="REGULATOR OF RPOS"/>
    <property type="match status" value="1"/>
</dbReference>
<dbReference type="Proteomes" id="UP000321820">
    <property type="component" value="Chromosome"/>
</dbReference>
<dbReference type="Pfam" id="PF00072">
    <property type="entry name" value="Response_reg"/>
    <property type="match status" value="1"/>
</dbReference>
<proteinExistence type="predicted"/>
<gene>
    <name evidence="6" type="ORF">FTW19_11030</name>
</gene>
<dbReference type="CDD" id="cd00383">
    <property type="entry name" value="trans_reg_C"/>
    <property type="match status" value="1"/>
</dbReference>
<dbReference type="InterPro" id="IPR001867">
    <property type="entry name" value="OmpR/PhoB-type_DNA-bd"/>
</dbReference>
<sequence>MSANILIVDDDPQILRMLRTSLQASGYAVNTALSGGSALSTIAQTVPDLLITDIAMPGMDGIELTKRVRETHTLPIIVLSVRDNDEAKVQALDEGADDYVTKPFRTPELLARVRAHLRRSHKAEDAPHPVLHVGHFEIDQDSHTVTMRGEHIHLSPKEFDLLLLFAKAPQKVLTHKNLLRAIWGVAGTNQPEYLRVLVAQLRKKIETEDSKYIQSEPWVGYRFNPEGRDDLL</sequence>
<feature type="DNA-binding region" description="OmpR/PhoB-type" evidence="3">
    <location>
        <begin position="128"/>
        <end position="225"/>
    </location>
</feature>
<dbReference type="PROSITE" id="PS51755">
    <property type="entry name" value="OMPR_PHOB"/>
    <property type="match status" value="1"/>
</dbReference>
<evidence type="ECO:0000256" key="3">
    <source>
        <dbReference type="PROSITE-ProRule" id="PRU01091"/>
    </source>
</evidence>
<accession>A0A5B9EBD4</accession>
<evidence type="ECO:0000256" key="2">
    <source>
        <dbReference type="PROSITE-ProRule" id="PRU00169"/>
    </source>
</evidence>
<name>A0A5B9EBD4_9BACT</name>
<dbReference type="SMART" id="SM00448">
    <property type="entry name" value="REC"/>
    <property type="match status" value="1"/>
</dbReference>
<dbReference type="GO" id="GO:0000156">
    <property type="term" value="F:phosphorelay response regulator activity"/>
    <property type="evidence" value="ECO:0007669"/>
    <property type="project" value="TreeGrafter"/>
</dbReference>
<dbReference type="RefSeq" id="WP_147647675.1">
    <property type="nucleotide sequence ID" value="NZ_CP042806.1"/>
</dbReference>
<evidence type="ECO:0000313" key="6">
    <source>
        <dbReference type="EMBL" id="QEE28485.1"/>
    </source>
</evidence>
<feature type="domain" description="Response regulatory" evidence="4">
    <location>
        <begin position="4"/>
        <end position="117"/>
    </location>
</feature>
<feature type="modified residue" description="4-aspartylphosphate" evidence="2">
    <location>
        <position position="53"/>
    </location>
</feature>
<dbReference type="EMBL" id="CP042806">
    <property type="protein sequence ID" value="QEE28485.1"/>
    <property type="molecule type" value="Genomic_DNA"/>
</dbReference>